<evidence type="ECO:0000313" key="3">
    <source>
        <dbReference type="Proteomes" id="UP001160334"/>
    </source>
</evidence>
<evidence type="ECO:0000313" key="2">
    <source>
        <dbReference type="EMBL" id="MDH6280153.1"/>
    </source>
</evidence>
<sequence>MFEFVLWGSTGLLVAGLLAFWWRQDARERKETQLFRRWADATVWNSDPSAQIVVISRTVEDVASLSDGSVEIEAVLTSDSPVAAEVGWYLLITGWTDARDCAKRGEPIAFGPADILDAFPPHTPELVDRLRGRGDRPPSLASRLLGLRGL</sequence>
<reference evidence="2 3" key="1">
    <citation type="submission" date="2023-04" db="EMBL/GenBank/DDBJ databases">
        <title>Forest soil microbial communities from Buena Vista Peninsula, Colon Province, Panama.</title>
        <authorList>
            <person name="Bouskill N."/>
        </authorList>
    </citation>
    <scope>NUCLEOTIDE SEQUENCE [LARGE SCALE GENOMIC DNA]</scope>
    <source>
        <strain evidence="2 3">CFH S0262</strain>
    </source>
</reference>
<accession>A0ABT6M764</accession>
<keyword evidence="1" id="KW-0472">Membrane</keyword>
<dbReference type="RefSeq" id="WP_280759510.1">
    <property type="nucleotide sequence ID" value="NZ_JARXVC010000003.1"/>
</dbReference>
<comment type="caution">
    <text evidence="2">The sequence shown here is derived from an EMBL/GenBank/DDBJ whole genome shotgun (WGS) entry which is preliminary data.</text>
</comment>
<dbReference type="EMBL" id="JARXVC010000003">
    <property type="protein sequence ID" value="MDH6280153.1"/>
    <property type="molecule type" value="Genomic_DNA"/>
</dbReference>
<dbReference type="Proteomes" id="UP001160334">
    <property type="component" value="Unassembled WGS sequence"/>
</dbReference>
<name>A0ABT6M764_9NOCA</name>
<keyword evidence="3" id="KW-1185">Reference proteome</keyword>
<feature type="transmembrane region" description="Helical" evidence="1">
    <location>
        <begin position="6"/>
        <end position="22"/>
    </location>
</feature>
<protein>
    <submittedName>
        <fullName evidence="2">Uncharacterized protein</fullName>
    </submittedName>
</protein>
<evidence type="ECO:0000256" key="1">
    <source>
        <dbReference type="SAM" id="Phobius"/>
    </source>
</evidence>
<keyword evidence="1" id="KW-1133">Transmembrane helix</keyword>
<gene>
    <name evidence="2" type="ORF">M2280_001365</name>
</gene>
<proteinExistence type="predicted"/>
<keyword evidence="1" id="KW-0812">Transmembrane</keyword>
<organism evidence="2 3">
    <name type="scientific">Prescottella agglutinans</name>
    <dbReference type="NCBI Taxonomy" id="1644129"/>
    <lineage>
        <taxon>Bacteria</taxon>
        <taxon>Bacillati</taxon>
        <taxon>Actinomycetota</taxon>
        <taxon>Actinomycetes</taxon>
        <taxon>Mycobacteriales</taxon>
        <taxon>Nocardiaceae</taxon>
        <taxon>Prescottella</taxon>
    </lineage>
</organism>